<feature type="compositionally biased region" description="Pro residues" evidence="1">
    <location>
        <begin position="130"/>
        <end position="149"/>
    </location>
</feature>
<evidence type="ECO:0000313" key="4">
    <source>
        <dbReference type="Proteomes" id="UP000238362"/>
    </source>
</evidence>
<keyword evidence="4" id="KW-1185">Reference proteome</keyword>
<reference evidence="3 4" key="1">
    <citation type="submission" date="2018-03" db="EMBL/GenBank/DDBJ databases">
        <title>Genomic Encyclopedia of Type Strains, Phase III (KMG-III): the genomes of soil and plant-associated and newly described type strains.</title>
        <authorList>
            <person name="Whitman W."/>
        </authorList>
    </citation>
    <scope>NUCLEOTIDE SEQUENCE [LARGE SCALE GENOMIC DNA]</scope>
    <source>
        <strain evidence="3 4">CGMCC 4.7125</strain>
    </source>
</reference>
<keyword evidence="2" id="KW-1133">Transmembrane helix</keyword>
<protein>
    <submittedName>
        <fullName evidence="3">Uncharacterized protein</fullName>
    </submittedName>
</protein>
<feature type="compositionally biased region" description="Pro residues" evidence="1">
    <location>
        <begin position="71"/>
        <end position="82"/>
    </location>
</feature>
<evidence type="ECO:0000256" key="1">
    <source>
        <dbReference type="SAM" id="MobiDB-lite"/>
    </source>
</evidence>
<feature type="compositionally biased region" description="Basic and acidic residues" evidence="1">
    <location>
        <begin position="19"/>
        <end position="31"/>
    </location>
</feature>
<accession>A0A2T0LVL8</accession>
<evidence type="ECO:0000256" key="2">
    <source>
        <dbReference type="SAM" id="Phobius"/>
    </source>
</evidence>
<dbReference type="AlphaFoldDB" id="A0A2T0LVL8"/>
<dbReference type="RefSeq" id="WP_106179319.1">
    <property type="nucleotide sequence ID" value="NZ_PVNH01000005.1"/>
</dbReference>
<feature type="region of interest" description="Disordered" evidence="1">
    <location>
        <begin position="185"/>
        <end position="204"/>
    </location>
</feature>
<keyword evidence="2" id="KW-0472">Membrane</keyword>
<dbReference type="EMBL" id="PVNH01000005">
    <property type="protein sequence ID" value="PRX47847.1"/>
    <property type="molecule type" value="Genomic_DNA"/>
</dbReference>
<name>A0A2T0LVL8_9PSEU</name>
<gene>
    <name evidence="3" type="ORF">B0I33_105430</name>
</gene>
<comment type="caution">
    <text evidence="3">The sequence shown here is derived from an EMBL/GenBank/DDBJ whole genome shotgun (WGS) entry which is preliminary data.</text>
</comment>
<proteinExistence type="predicted"/>
<feature type="compositionally biased region" description="Low complexity" evidence="1">
    <location>
        <begin position="188"/>
        <end position="204"/>
    </location>
</feature>
<keyword evidence="2" id="KW-0812">Transmembrane</keyword>
<dbReference type="Proteomes" id="UP000238362">
    <property type="component" value="Unassembled WGS sequence"/>
</dbReference>
<evidence type="ECO:0000313" key="3">
    <source>
        <dbReference type="EMBL" id="PRX47847.1"/>
    </source>
</evidence>
<sequence>MTWQDELRRLDAELAAGRITHDQHRRQREEILAIESGFPVPSRRATRQDERPRGSSWQSENPATGTSEQPPAQPRQPEPPVQPQQSISARLLANGKPTTAPSPADERPTESLPYPDVTRTPRAELTMPMRPVPPPGGGPPPPPTPPRPPSSDRGRRPTWLFLALGVLLVLGMIVGGAWWLGQSGGTPSGPATTTAATPSAASETALEDRLPALPGTPSPDDSTMSVDTGVDLGLYPREFAKIFHDFDVHEVVHRASTDGEDAYFVLVLPMEDGSEAKRLAERMRTVSRQSGFTLHRQSQTLTGELAGRRLSGTWYAADNAVVNVWVSQPPGGDIAVLNRLSAETIAALHVALPPA</sequence>
<feature type="region of interest" description="Disordered" evidence="1">
    <location>
        <begin position="18"/>
        <end position="154"/>
    </location>
</feature>
<feature type="compositionally biased region" description="Polar residues" evidence="1">
    <location>
        <begin position="55"/>
        <end position="68"/>
    </location>
</feature>
<feature type="transmembrane region" description="Helical" evidence="2">
    <location>
        <begin position="159"/>
        <end position="180"/>
    </location>
</feature>
<organism evidence="3 4">
    <name type="scientific">Prauserella shujinwangii</name>
    <dbReference type="NCBI Taxonomy" id="1453103"/>
    <lineage>
        <taxon>Bacteria</taxon>
        <taxon>Bacillati</taxon>
        <taxon>Actinomycetota</taxon>
        <taxon>Actinomycetes</taxon>
        <taxon>Pseudonocardiales</taxon>
        <taxon>Pseudonocardiaceae</taxon>
        <taxon>Prauserella</taxon>
    </lineage>
</organism>
<dbReference type="OrthoDB" id="3610689at2"/>